<proteinExistence type="inferred from homology"/>
<feature type="region of interest" description="Disordered" evidence="5">
    <location>
        <begin position="36"/>
        <end position="61"/>
    </location>
</feature>
<comment type="caution">
    <text evidence="7">The sequence shown here is derived from an EMBL/GenBank/DDBJ whole genome shotgun (WGS) entry which is preliminary data.</text>
</comment>
<keyword evidence="2" id="KW-0645">Protease</keyword>
<dbReference type="GO" id="GO:0006508">
    <property type="term" value="P:proteolysis"/>
    <property type="evidence" value="ECO:0007669"/>
    <property type="project" value="UniProtKB-KW"/>
</dbReference>
<keyword evidence="8" id="KW-1185">Reference proteome</keyword>
<feature type="domain" description="Peptidase C1A papain C-terminal" evidence="6">
    <location>
        <begin position="83"/>
        <end position="315"/>
    </location>
</feature>
<keyword evidence="4" id="KW-0788">Thiol protease</keyword>
<sequence>MQQKLYPIHFDAPPNLEGHFNPLHYISLFAGSLSPSPSSSRTRSPKHHHQLRSPTTQPQHNTSFVSSSLLAAASRGWAKVGLEATGFRSCSWATGLGLVGELLLENVNDCCWAICAADVVASTFNALGREANLNLSPQHLVDFINWKCKRMGKGFPVWRALDYIRDQGITTEELYPFQGRRTNLDDNKKAPEFQKLYTIHQYSNVNQENIITTLRNRPMIIAAKFDKSIGSMVGDWNIYTPNYEEIQCRGHGLLLVGYGKEIIIHQIQKMRNGRLENHVYNEEKPYWIVRSSWGPEWGRGGYARIARDSLAITAWSVQLEDL</sequence>
<dbReference type="PANTHER" id="PTHR12411">
    <property type="entry name" value="CYSTEINE PROTEASE FAMILY C1-RELATED"/>
    <property type="match status" value="1"/>
</dbReference>
<dbReference type="GO" id="GO:0008234">
    <property type="term" value="F:cysteine-type peptidase activity"/>
    <property type="evidence" value="ECO:0007669"/>
    <property type="project" value="UniProtKB-KW"/>
</dbReference>
<dbReference type="InterPro" id="IPR038765">
    <property type="entry name" value="Papain-like_cys_pep_sf"/>
</dbReference>
<evidence type="ECO:0000259" key="6">
    <source>
        <dbReference type="SMART" id="SM00645"/>
    </source>
</evidence>
<dbReference type="InterPro" id="IPR013128">
    <property type="entry name" value="Peptidase_C1A"/>
</dbReference>
<organism evidence="7 8">
    <name type="scientific">Cannabis sativa</name>
    <name type="common">Hemp</name>
    <name type="synonym">Marijuana</name>
    <dbReference type="NCBI Taxonomy" id="3483"/>
    <lineage>
        <taxon>Eukaryota</taxon>
        <taxon>Viridiplantae</taxon>
        <taxon>Streptophyta</taxon>
        <taxon>Embryophyta</taxon>
        <taxon>Tracheophyta</taxon>
        <taxon>Spermatophyta</taxon>
        <taxon>Magnoliopsida</taxon>
        <taxon>eudicotyledons</taxon>
        <taxon>Gunneridae</taxon>
        <taxon>Pentapetalae</taxon>
        <taxon>rosids</taxon>
        <taxon>fabids</taxon>
        <taxon>Rosales</taxon>
        <taxon>Cannabaceae</taxon>
        <taxon>Cannabis</taxon>
    </lineage>
</organism>
<accession>A0A7J6F4P8</accession>
<gene>
    <name evidence="7" type="ORF">G4B88_028603</name>
</gene>
<dbReference type="Proteomes" id="UP000583929">
    <property type="component" value="Unassembled WGS sequence"/>
</dbReference>
<feature type="compositionally biased region" description="Polar residues" evidence="5">
    <location>
        <begin position="52"/>
        <end position="61"/>
    </location>
</feature>
<reference evidence="7 8" key="1">
    <citation type="journal article" date="2020" name="bioRxiv">
        <title>Sequence and annotation of 42 cannabis genomes reveals extensive copy number variation in cannabinoid synthesis and pathogen resistance genes.</title>
        <authorList>
            <person name="Mckernan K.J."/>
            <person name="Helbert Y."/>
            <person name="Kane L.T."/>
            <person name="Ebling H."/>
            <person name="Zhang L."/>
            <person name="Liu B."/>
            <person name="Eaton Z."/>
            <person name="Mclaughlin S."/>
            <person name="Kingan S."/>
            <person name="Baybayan P."/>
            <person name="Concepcion G."/>
            <person name="Jordan M."/>
            <person name="Riva A."/>
            <person name="Barbazuk W."/>
            <person name="Harkins T."/>
        </authorList>
    </citation>
    <scope>NUCLEOTIDE SEQUENCE [LARGE SCALE GENOMIC DNA]</scope>
    <source>
        <strain evidence="8">cv. Jamaican Lion 4</strain>
        <tissue evidence="7">Leaf</tissue>
    </source>
</reference>
<dbReference type="SUPFAM" id="SSF54001">
    <property type="entry name" value="Cysteine proteinases"/>
    <property type="match status" value="1"/>
</dbReference>
<evidence type="ECO:0000256" key="3">
    <source>
        <dbReference type="ARBA" id="ARBA00022801"/>
    </source>
</evidence>
<dbReference type="Gene3D" id="3.90.70.10">
    <property type="entry name" value="Cysteine proteinases"/>
    <property type="match status" value="1"/>
</dbReference>
<evidence type="ECO:0000256" key="1">
    <source>
        <dbReference type="ARBA" id="ARBA00008455"/>
    </source>
</evidence>
<name>A0A7J6F4P8_CANSA</name>
<evidence type="ECO:0000313" key="8">
    <source>
        <dbReference type="Proteomes" id="UP000583929"/>
    </source>
</evidence>
<dbReference type="EMBL" id="JAATIQ010000280">
    <property type="protein sequence ID" value="KAF4364680.1"/>
    <property type="molecule type" value="Genomic_DNA"/>
</dbReference>
<evidence type="ECO:0000256" key="4">
    <source>
        <dbReference type="ARBA" id="ARBA00022807"/>
    </source>
</evidence>
<evidence type="ECO:0000256" key="5">
    <source>
        <dbReference type="SAM" id="MobiDB-lite"/>
    </source>
</evidence>
<dbReference type="InterPro" id="IPR000668">
    <property type="entry name" value="Peptidase_C1A_C"/>
</dbReference>
<evidence type="ECO:0000313" key="7">
    <source>
        <dbReference type="EMBL" id="KAF4364680.1"/>
    </source>
</evidence>
<keyword evidence="3" id="KW-0378">Hydrolase</keyword>
<comment type="similarity">
    <text evidence="1">Belongs to the peptidase C1 family.</text>
</comment>
<evidence type="ECO:0000256" key="2">
    <source>
        <dbReference type="ARBA" id="ARBA00022670"/>
    </source>
</evidence>
<dbReference type="AlphaFoldDB" id="A0A7J6F4P8"/>
<protein>
    <recommendedName>
        <fullName evidence="6">Peptidase C1A papain C-terminal domain-containing protein</fullName>
    </recommendedName>
</protein>
<dbReference type="SMART" id="SM00645">
    <property type="entry name" value="Pept_C1"/>
    <property type="match status" value="1"/>
</dbReference>
<dbReference type="Pfam" id="PF00112">
    <property type="entry name" value="Peptidase_C1"/>
    <property type="match status" value="1"/>
</dbReference>